<dbReference type="AlphaFoldDB" id="A0A9Q1EHR6"/>
<accession>A0A9Q1EHR6</accession>
<proteinExistence type="predicted"/>
<gene>
    <name evidence="1" type="ORF">SKAU_G00358120</name>
</gene>
<evidence type="ECO:0000313" key="1">
    <source>
        <dbReference type="EMBL" id="KAJ8339026.1"/>
    </source>
</evidence>
<reference evidence="1" key="1">
    <citation type="journal article" date="2023" name="Science">
        <title>Genome structures resolve the early diversification of teleost fishes.</title>
        <authorList>
            <person name="Parey E."/>
            <person name="Louis A."/>
            <person name="Montfort J."/>
            <person name="Bouchez O."/>
            <person name="Roques C."/>
            <person name="Iampietro C."/>
            <person name="Lluch J."/>
            <person name="Castinel A."/>
            <person name="Donnadieu C."/>
            <person name="Desvignes T."/>
            <person name="Floi Bucao C."/>
            <person name="Jouanno E."/>
            <person name="Wen M."/>
            <person name="Mejri S."/>
            <person name="Dirks R."/>
            <person name="Jansen H."/>
            <person name="Henkel C."/>
            <person name="Chen W.J."/>
            <person name="Zahm M."/>
            <person name="Cabau C."/>
            <person name="Klopp C."/>
            <person name="Thompson A.W."/>
            <person name="Robinson-Rechavi M."/>
            <person name="Braasch I."/>
            <person name="Lecointre G."/>
            <person name="Bobe J."/>
            <person name="Postlethwait J.H."/>
            <person name="Berthelot C."/>
            <person name="Roest Crollius H."/>
            <person name="Guiguen Y."/>
        </authorList>
    </citation>
    <scope>NUCLEOTIDE SEQUENCE</scope>
    <source>
        <strain evidence="1">WJC10195</strain>
    </source>
</reference>
<evidence type="ECO:0000313" key="2">
    <source>
        <dbReference type="Proteomes" id="UP001152622"/>
    </source>
</evidence>
<organism evidence="1 2">
    <name type="scientific">Synaphobranchus kaupii</name>
    <name type="common">Kaup's arrowtooth eel</name>
    <dbReference type="NCBI Taxonomy" id="118154"/>
    <lineage>
        <taxon>Eukaryota</taxon>
        <taxon>Metazoa</taxon>
        <taxon>Chordata</taxon>
        <taxon>Craniata</taxon>
        <taxon>Vertebrata</taxon>
        <taxon>Euteleostomi</taxon>
        <taxon>Actinopterygii</taxon>
        <taxon>Neopterygii</taxon>
        <taxon>Teleostei</taxon>
        <taxon>Anguilliformes</taxon>
        <taxon>Synaphobranchidae</taxon>
        <taxon>Synaphobranchus</taxon>
    </lineage>
</organism>
<protein>
    <submittedName>
        <fullName evidence="1">Uncharacterized protein</fullName>
    </submittedName>
</protein>
<dbReference type="Proteomes" id="UP001152622">
    <property type="component" value="Chromosome 17"/>
</dbReference>
<keyword evidence="2" id="KW-1185">Reference proteome</keyword>
<dbReference type="EMBL" id="JAINUF010000017">
    <property type="protein sequence ID" value="KAJ8339026.1"/>
    <property type="molecule type" value="Genomic_DNA"/>
</dbReference>
<sequence>MQPVERIVRRRLLLLQGLLHAGAGSRFTASTTAADAHFAALCFYAPLPTGADIAESARVPAPPWVWRSTGLARTRKSTARRLVACERRSNEQERSRRGCCIDTALKHMWARQLLSPESLKSP</sequence>
<name>A0A9Q1EHR6_SYNKA</name>
<comment type="caution">
    <text evidence="1">The sequence shown here is derived from an EMBL/GenBank/DDBJ whole genome shotgun (WGS) entry which is preliminary data.</text>
</comment>